<dbReference type="PANTHER" id="PTHR21495">
    <property type="entry name" value="NUCLEOPORIN-RELATED"/>
    <property type="match status" value="1"/>
</dbReference>
<comment type="caution">
    <text evidence="5">The sequence shown here is derived from an EMBL/GenBank/DDBJ whole genome shotgun (WGS) entry which is preliminary data.</text>
</comment>
<evidence type="ECO:0000256" key="4">
    <source>
        <dbReference type="RuleBase" id="RU363099"/>
    </source>
</evidence>
<keyword evidence="6" id="KW-1185">Reference proteome</keyword>
<feature type="signal peptide" evidence="4">
    <location>
        <begin position="1"/>
        <end position="24"/>
    </location>
</feature>
<evidence type="ECO:0000256" key="1">
    <source>
        <dbReference type="ARBA" id="ARBA00010746"/>
    </source>
</evidence>
<evidence type="ECO:0000256" key="3">
    <source>
        <dbReference type="ARBA" id="ARBA00022525"/>
    </source>
</evidence>
<dbReference type="GO" id="GO:0048046">
    <property type="term" value="C:apoplast"/>
    <property type="evidence" value="ECO:0007669"/>
    <property type="project" value="UniProtKB-SubCell"/>
</dbReference>
<evidence type="ECO:0000313" key="5">
    <source>
        <dbReference type="EMBL" id="PRQ52757.1"/>
    </source>
</evidence>
<sequence length="178" mass="19275">MALNLIPKLLLVLVLSMTTFSAIASSSKEYKETHMSMFLQDFLTGPNVTDIPVAGVAGKLWAFNQFGTLYVNDNPLTEGPSPQSAEVGRAPGIFMASALDGSSGLVAFSVVFTNKEYNGSTIEILGNSKILDPVRELSVASGTGKFRFARGYATLETYFLDIPRAYSIVRLNITVEHK</sequence>
<keyword evidence="4" id="KW-0732">Signal</keyword>
<dbReference type="InterPro" id="IPR044859">
    <property type="entry name" value="Allene_oxi_cyc_Dirigent"/>
</dbReference>
<dbReference type="OrthoDB" id="1925209at2759"/>
<dbReference type="OMA" id="MEMELYV"/>
<evidence type="ECO:0000313" key="6">
    <source>
        <dbReference type="Proteomes" id="UP000238479"/>
    </source>
</evidence>
<dbReference type="GO" id="GO:0009699">
    <property type="term" value="P:phenylpropanoid biosynthetic process"/>
    <property type="evidence" value="ECO:0007669"/>
    <property type="project" value="UniProtKB-ARBA"/>
</dbReference>
<reference evidence="5 6" key="1">
    <citation type="journal article" date="2018" name="Nat. Genet.">
        <title>The Rosa genome provides new insights in the design of modern roses.</title>
        <authorList>
            <person name="Bendahmane M."/>
        </authorList>
    </citation>
    <scope>NUCLEOTIDE SEQUENCE [LARGE SCALE GENOMIC DNA]</scope>
    <source>
        <strain evidence="6">cv. Old Blush</strain>
    </source>
</reference>
<protein>
    <recommendedName>
        <fullName evidence="4">Dirigent protein</fullName>
    </recommendedName>
</protein>
<dbReference type="STRING" id="74649.A0A2P6S251"/>
<gene>
    <name evidence="5" type="ORF">RchiOBHm_Chr2g0158911</name>
</gene>
<keyword evidence="3 4" id="KW-0964">Secreted</keyword>
<comment type="subunit">
    <text evidence="2 4">Homodimer.</text>
</comment>
<dbReference type="Proteomes" id="UP000238479">
    <property type="component" value="Chromosome 2"/>
</dbReference>
<organism evidence="5 6">
    <name type="scientific">Rosa chinensis</name>
    <name type="common">China rose</name>
    <dbReference type="NCBI Taxonomy" id="74649"/>
    <lineage>
        <taxon>Eukaryota</taxon>
        <taxon>Viridiplantae</taxon>
        <taxon>Streptophyta</taxon>
        <taxon>Embryophyta</taxon>
        <taxon>Tracheophyta</taxon>
        <taxon>Spermatophyta</taxon>
        <taxon>Magnoliopsida</taxon>
        <taxon>eudicotyledons</taxon>
        <taxon>Gunneridae</taxon>
        <taxon>Pentapetalae</taxon>
        <taxon>rosids</taxon>
        <taxon>fabids</taxon>
        <taxon>Rosales</taxon>
        <taxon>Rosaceae</taxon>
        <taxon>Rosoideae</taxon>
        <taxon>Rosoideae incertae sedis</taxon>
        <taxon>Rosa</taxon>
    </lineage>
</organism>
<accession>A0A2P6S251</accession>
<dbReference type="Gene3D" id="2.40.480.10">
    <property type="entry name" value="Allene oxide cyclase-like"/>
    <property type="match status" value="1"/>
</dbReference>
<feature type="chain" id="PRO_5015022487" description="Dirigent protein" evidence="4">
    <location>
        <begin position="25"/>
        <end position="178"/>
    </location>
</feature>
<dbReference type="EMBL" id="PDCK01000040">
    <property type="protein sequence ID" value="PRQ52757.1"/>
    <property type="molecule type" value="Genomic_DNA"/>
</dbReference>
<keyword evidence="4" id="KW-0052">Apoplast</keyword>
<dbReference type="SMR" id="A0A2P6S251"/>
<comment type="subcellular location">
    <subcellularLocation>
        <location evidence="4">Secreted</location>
        <location evidence="4">Extracellular space</location>
        <location evidence="4">Apoplast</location>
    </subcellularLocation>
</comment>
<dbReference type="InterPro" id="IPR004265">
    <property type="entry name" value="Dirigent"/>
</dbReference>
<comment type="function">
    <text evidence="4">Dirigent proteins impart stereoselectivity on the phenoxy radical-coupling reaction, yielding optically active lignans from two molecules of coniferyl alcohol in the biosynthesis of lignans, flavonolignans, and alkaloids and thus plays a central role in plant secondary metabolism.</text>
</comment>
<dbReference type="Gramene" id="PRQ52757">
    <property type="protein sequence ID" value="PRQ52757"/>
    <property type="gene ID" value="RchiOBHm_Chr2g0158911"/>
</dbReference>
<proteinExistence type="inferred from homology"/>
<name>A0A2P6S251_ROSCH</name>
<evidence type="ECO:0000256" key="2">
    <source>
        <dbReference type="ARBA" id="ARBA00011738"/>
    </source>
</evidence>
<dbReference type="Pfam" id="PF03018">
    <property type="entry name" value="Dirigent"/>
    <property type="match status" value="1"/>
</dbReference>
<dbReference type="AlphaFoldDB" id="A0A2P6S251"/>
<comment type="similarity">
    <text evidence="1 4">Belongs to the plant dirigent protein family.</text>
</comment>